<dbReference type="EMBL" id="MJIC01000010">
    <property type="protein sequence ID" value="OFI35180.1"/>
    <property type="molecule type" value="Genomic_DNA"/>
</dbReference>
<keyword evidence="3" id="KW-1185">Reference proteome</keyword>
<sequence>MKSLFLLVSLVLYFSATVTAKELIVQNITLVSAHLAEPKPHYSVRVSDGLITEISPAPLKPREPFAVVIQGDGQFLSPGIMDSHIHSNTIPGVGYLATPQADKHANLVADYLTQLPKSLLYYGITQVLNMGGNEGEAQFKQAPQHPDYFTCQPIPVIGGYPHFSADYTFKHARYFILEAEQTYDLPDGIDPSRHTAKAVIADIAAAGAPCIKIYVEDGFGAASHWPLQSSATLNSIRNEASIHNIQVWAHANAIDMFQIALTHHVDGLAHGLWNWQWPANPDQPPVTETLDTLINSHTAYMPTIQVMLSLQGMYDDKTLTDTRREQVLPHSLLNWYTTEEGQWFKREITRDFGDLPEATVFELTGYGVSRAQRAAAYVANQGYPLILGSDYPSSPSYAAAPGLSTYYEMQKMAEAGITAGQIFDAATINGPLQFDMADRYGTIETGKIANLLILDKNPQQAVEHWQSIKTVILHGEVIARETLAVNPE</sequence>
<dbReference type="InterPro" id="IPR011059">
    <property type="entry name" value="Metal-dep_hydrolase_composite"/>
</dbReference>
<dbReference type="Proteomes" id="UP000176037">
    <property type="component" value="Unassembled WGS sequence"/>
</dbReference>
<evidence type="ECO:0000313" key="2">
    <source>
        <dbReference type="EMBL" id="OFI35180.1"/>
    </source>
</evidence>
<feature type="domain" description="Amidohydrolase-related" evidence="1">
    <location>
        <begin position="373"/>
        <end position="477"/>
    </location>
</feature>
<dbReference type="Pfam" id="PF01979">
    <property type="entry name" value="Amidohydro_1"/>
    <property type="match status" value="1"/>
</dbReference>
<dbReference type="RefSeq" id="WP_070176098.1">
    <property type="nucleotide sequence ID" value="NZ_BMJR01000001.1"/>
</dbReference>
<accession>A0A1E8FGX1</accession>
<dbReference type="Gene3D" id="2.30.40.10">
    <property type="entry name" value="Urease, subunit C, domain 1"/>
    <property type="match status" value="1"/>
</dbReference>
<dbReference type="AlphaFoldDB" id="A0A1E8FGX1"/>
<dbReference type="Gene3D" id="3.40.50.10910">
    <property type="entry name" value="Amidohydrolase"/>
    <property type="match status" value="1"/>
</dbReference>
<dbReference type="PANTHER" id="PTHR43135">
    <property type="entry name" value="ALPHA-D-RIBOSE 1-METHYLPHOSPHONATE 5-TRIPHOSPHATE DIPHOSPHATASE"/>
    <property type="match status" value="1"/>
</dbReference>
<proteinExistence type="predicted"/>
<evidence type="ECO:0000259" key="1">
    <source>
        <dbReference type="Pfam" id="PF01979"/>
    </source>
</evidence>
<dbReference type="SUPFAM" id="SSF51556">
    <property type="entry name" value="Metallo-dependent hydrolases"/>
    <property type="match status" value="1"/>
</dbReference>
<evidence type="ECO:0000313" key="3">
    <source>
        <dbReference type="Proteomes" id="UP000176037"/>
    </source>
</evidence>
<dbReference type="InterPro" id="IPR032466">
    <property type="entry name" value="Metal_Hydrolase"/>
</dbReference>
<reference evidence="2 3" key="1">
    <citation type="submission" date="2016-09" db="EMBL/GenBank/DDBJ databases">
        <title>Alteromonas lipolytica, a new species isolated from sea water.</title>
        <authorList>
            <person name="Wu Y.-H."/>
            <person name="Cheng H."/>
            <person name="Xu X.-W."/>
        </authorList>
    </citation>
    <scope>NUCLEOTIDE SEQUENCE [LARGE SCALE GENOMIC DNA]</scope>
    <source>
        <strain evidence="2 3">JW12</strain>
    </source>
</reference>
<dbReference type="Gene3D" id="1.20.58.520">
    <property type="entry name" value="Amidohydrolase"/>
    <property type="match status" value="1"/>
</dbReference>
<dbReference type="GO" id="GO:0016810">
    <property type="term" value="F:hydrolase activity, acting on carbon-nitrogen (but not peptide) bonds"/>
    <property type="evidence" value="ECO:0007669"/>
    <property type="project" value="InterPro"/>
</dbReference>
<dbReference type="Gene3D" id="3.30.110.90">
    <property type="entry name" value="Amidohydrolase"/>
    <property type="match status" value="1"/>
</dbReference>
<dbReference type="STRING" id="1856405.BFC17_16695"/>
<dbReference type="PANTHER" id="PTHR43135:SF3">
    <property type="entry name" value="ALPHA-D-RIBOSE 1-METHYLPHOSPHONATE 5-TRIPHOSPHATE DIPHOSPHATASE"/>
    <property type="match status" value="1"/>
</dbReference>
<protein>
    <recommendedName>
        <fullName evidence="1">Amidohydrolase-related domain-containing protein</fullName>
    </recommendedName>
</protein>
<dbReference type="InterPro" id="IPR051781">
    <property type="entry name" value="Metallo-dep_Hydrolase"/>
</dbReference>
<dbReference type="SUPFAM" id="SSF51338">
    <property type="entry name" value="Composite domain of metallo-dependent hydrolases"/>
    <property type="match status" value="1"/>
</dbReference>
<dbReference type="InterPro" id="IPR006680">
    <property type="entry name" value="Amidohydro-rel"/>
</dbReference>
<comment type="caution">
    <text evidence="2">The sequence shown here is derived from an EMBL/GenBank/DDBJ whole genome shotgun (WGS) entry which is preliminary data.</text>
</comment>
<gene>
    <name evidence="2" type="ORF">BFC17_16695</name>
</gene>
<organism evidence="2 3">
    <name type="scientific">Alteromonas lipolytica</name>
    <dbReference type="NCBI Taxonomy" id="1856405"/>
    <lineage>
        <taxon>Bacteria</taxon>
        <taxon>Pseudomonadati</taxon>
        <taxon>Pseudomonadota</taxon>
        <taxon>Gammaproteobacteria</taxon>
        <taxon>Alteromonadales</taxon>
        <taxon>Alteromonadaceae</taxon>
        <taxon>Alteromonas/Salinimonas group</taxon>
        <taxon>Alteromonas</taxon>
    </lineage>
</organism>
<name>A0A1E8FGX1_9ALTE</name>